<dbReference type="PROSITE" id="PS01043">
    <property type="entry name" value="TRANSPOSASE_IS30"/>
    <property type="match status" value="1"/>
</dbReference>
<keyword evidence="5" id="KW-0233">DNA recombination</keyword>
<dbReference type="InterPro" id="IPR025246">
    <property type="entry name" value="IS30-like_HTH"/>
</dbReference>
<evidence type="ECO:0000256" key="3">
    <source>
        <dbReference type="ARBA" id="ARBA00022578"/>
    </source>
</evidence>
<dbReference type="InterPro" id="IPR012337">
    <property type="entry name" value="RNaseH-like_sf"/>
</dbReference>
<keyword evidence="3" id="KW-0815">Transposition</keyword>
<accession>A0A927G839</accession>
<reference evidence="7" key="2">
    <citation type="submission" date="2020-09" db="EMBL/GenBank/DDBJ databases">
        <authorList>
            <person name="Yu Y."/>
        </authorList>
    </citation>
    <scope>NUCLEOTIDE SEQUENCE</scope>
    <source>
        <strain evidence="7">KCTC 49039</strain>
    </source>
</reference>
<dbReference type="InterPro" id="IPR001598">
    <property type="entry name" value="Transposase_IS30_CS"/>
</dbReference>
<dbReference type="SUPFAM" id="SSF53098">
    <property type="entry name" value="Ribonuclease H-like"/>
    <property type="match status" value="1"/>
</dbReference>
<proteinExistence type="inferred from homology"/>
<dbReference type="Pfam" id="PF00665">
    <property type="entry name" value="rve"/>
    <property type="match status" value="1"/>
</dbReference>
<dbReference type="AlphaFoldDB" id="A0A927G839"/>
<protein>
    <submittedName>
        <fullName evidence="7">IS30 family transposase</fullName>
    </submittedName>
</protein>
<gene>
    <name evidence="7" type="ORF">IF651_06180</name>
</gene>
<comment type="similarity">
    <text evidence="2">Belongs to the transposase IS30 family.</text>
</comment>
<comment type="function">
    <text evidence="1">Required for the transposition of the insertion element.</text>
</comment>
<dbReference type="InterPro" id="IPR051917">
    <property type="entry name" value="Transposase-Integrase"/>
</dbReference>
<dbReference type="EMBL" id="JACYHB010000003">
    <property type="protein sequence ID" value="MBD8078647.1"/>
    <property type="molecule type" value="Genomic_DNA"/>
</dbReference>
<dbReference type="GO" id="GO:0006313">
    <property type="term" value="P:DNA transposition"/>
    <property type="evidence" value="ECO:0007669"/>
    <property type="project" value="InterPro"/>
</dbReference>
<evidence type="ECO:0000313" key="8">
    <source>
        <dbReference type="Proteomes" id="UP000610846"/>
    </source>
</evidence>
<evidence type="ECO:0000259" key="6">
    <source>
        <dbReference type="PROSITE" id="PS50994"/>
    </source>
</evidence>
<dbReference type="Proteomes" id="UP000610846">
    <property type="component" value="Unassembled WGS sequence"/>
</dbReference>
<dbReference type="InterPro" id="IPR036397">
    <property type="entry name" value="RNaseH_sf"/>
</dbReference>
<evidence type="ECO:0000313" key="7">
    <source>
        <dbReference type="EMBL" id="MBD8078647.1"/>
    </source>
</evidence>
<dbReference type="Pfam" id="PF13936">
    <property type="entry name" value="HTH_38"/>
    <property type="match status" value="1"/>
</dbReference>
<name>A0A927G839_9MICO</name>
<dbReference type="GO" id="GO:0004803">
    <property type="term" value="F:transposase activity"/>
    <property type="evidence" value="ECO:0007669"/>
    <property type="project" value="InterPro"/>
</dbReference>
<evidence type="ECO:0000256" key="2">
    <source>
        <dbReference type="ARBA" id="ARBA00006363"/>
    </source>
</evidence>
<dbReference type="Gene3D" id="3.30.420.10">
    <property type="entry name" value="Ribonuclease H-like superfamily/Ribonuclease H"/>
    <property type="match status" value="1"/>
</dbReference>
<evidence type="ECO:0000256" key="4">
    <source>
        <dbReference type="ARBA" id="ARBA00023125"/>
    </source>
</evidence>
<dbReference type="PANTHER" id="PTHR10948:SF23">
    <property type="entry name" value="TRANSPOSASE INSI FOR INSERTION SEQUENCE ELEMENT IS30A-RELATED"/>
    <property type="match status" value="1"/>
</dbReference>
<dbReference type="InterPro" id="IPR053392">
    <property type="entry name" value="Transposase_IS30-like"/>
</dbReference>
<comment type="caution">
    <text evidence="7">The sequence shown here is derived from an EMBL/GenBank/DDBJ whole genome shotgun (WGS) entry which is preliminary data.</text>
</comment>
<dbReference type="NCBIfam" id="NF033563">
    <property type="entry name" value="transpos_IS30"/>
    <property type="match status" value="1"/>
</dbReference>
<organism evidence="7 8">
    <name type="scientific">Cellulosimicrobium arenosum</name>
    <dbReference type="NCBI Taxonomy" id="2708133"/>
    <lineage>
        <taxon>Bacteria</taxon>
        <taxon>Bacillati</taxon>
        <taxon>Actinomycetota</taxon>
        <taxon>Actinomycetes</taxon>
        <taxon>Micrococcales</taxon>
        <taxon>Promicromonosporaceae</taxon>
        <taxon>Cellulosimicrobium</taxon>
    </lineage>
</organism>
<evidence type="ECO:0000256" key="5">
    <source>
        <dbReference type="ARBA" id="ARBA00023172"/>
    </source>
</evidence>
<feature type="domain" description="Integrase catalytic" evidence="6">
    <location>
        <begin position="218"/>
        <end position="381"/>
    </location>
</feature>
<dbReference type="GO" id="GO:0015074">
    <property type="term" value="P:DNA integration"/>
    <property type="evidence" value="ECO:0007669"/>
    <property type="project" value="InterPro"/>
</dbReference>
<dbReference type="GO" id="GO:0003677">
    <property type="term" value="F:DNA binding"/>
    <property type="evidence" value="ECO:0007669"/>
    <property type="project" value="UniProtKB-KW"/>
</dbReference>
<reference evidence="7" key="1">
    <citation type="journal article" date="2018" name="Curr. Microbiol.">
        <title>Cellulosimicrobium arenosum sp. nov., Isolated from Marine Sediment Sand.</title>
        <authorList>
            <person name="Oh M."/>
            <person name="Kim J.H."/>
            <person name="Yoon J.H."/>
            <person name="Schumann P."/>
            <person name="Kim W."/>
        </authorList>
    </citation>
    <scope>NUCLEOTIDE SEQUENCE</scope>
    <source>
        <strain evidence="7">KCTC 49039</strain>
    </source>
</reference>
<dbReference type="InterPro" id="IPR001584">
    <property type="entry name" value="Integrase_cat-core"/>
</dbReference>
<keyword evidence="8" id="KW-1185">Reference proteome</keyword>
<dbReference type="GO" id="GO:0005829">
    <property type="term" value="C:cytosol"/>
    <property type="evidence" value="ECO:0007669"/>
    <property type="project" value="TreeGrafter"/>
</dbReference>
<evidence type="ECO:0000256" key="1">
    <source>
        <dbReference type="ARBA" id="ARBA00002190"/>
    </source>
</evidence>
<dbReference type="RefSeq" id="WP_191828208.1">
    <property type="nucleotide sequence ID" value="NZ_JACYHB010000003.1"/>
</dbReference>
<sequence>MQGKHGHLSREQKQLALRLDANGWRRVDIAREIGCSAPMVGLMVRTGRHLDATPFGWEPRVGRLTIEEREEVLTGLARGDSFTAIAKGLGRAVSTISREVKRGGGRERYSAWHAHAHAREQTRRPKSFKLAAGPLFDEVATRLKDLWSPQEIAARLRLEHPDAPEMHVSYETIYQSLFVQGRGELRRELARCLRSGRCARKARGTTDGRGRIPGMTMISERPAEADDRAVPGHWEGDLILGEGSRSAVGTLVERTTRLTLLLHLPNGKSAEQVETAMRTAITKLPSSLARTITWDQGAEMSNHAVFTTATGIPIYFCDPHSPWQRGSNENTNGLLRQYLPKGSDLSVIGPEELVAIQDSLNGRPRKTLGYLTPSEKFAELLAPTA</sequence>
<dbReference type="PANTHER" id="PTHR10948">
    <property type="entry name" value="TRANSPOSASE"/>
    <property type="match status" value="1"/>
</dbReference>
<dbReference type="PROSITE" id="PS50994">
    <property type="entry name" value="INTEGRASE"/>
    <property type="match status" value="1"/>
</dbReference>
<keyword evidence="4" id="KW-0238">DNA-binding</keyword>